<dbReference type="OrthoDB" id="4415348at2"/>
<reference evidence="2" key="2">
    <citation type="submission" date="2016-02" db="EMBL/GenBank/DDBJ databases">
        <authorList>
            <person name="Wen L."/>
            <person name="He K."/>
            <person name="Yang H."/>
        </authorList>
    </citation>
    <scope>NUCLEOTIDE SEQUENCE [LARGE SCALE GENOMIC DNA]</scope>
    <source>
        <strain evidence="2">GA-15</strain>
    </source>
</reference>
<evidence type="ECO:0000313" key="4">
    <source>
        <dbReference type="Proteomes" id="UP000544551"/>
    </source>
</evidence>
<dbReference type="AlphaFoldDB" id="A0A177ICH6"/>
<proteinExistence type="predicted"/>
<evidence type="ECO:0000313" key="1">
    <source>
        <dbReference type="EMBL" id="NME88676.1"/>
    </source>
</evidence>
<dbReference type="EMBL" id="JABAFZ010000002">
    <property type="protein sequence ID" value="NME88676.1"/>
    <property type="molecule type" value="Genomic_DNA"/>
</dbReference>
<evidence type="ECO:0000313" key="3">
    <source>
        <dbReference type="Proteomes" id="UP000076947"/>
    </source>
</evidence>
<keyword evidence="3" id="KW-1185">Reference proteome</keyword>
<reference evidence="3" key="1">
    <citation type="submission" date="2016-02" db="EMBL/GenBank/DDBJ databases">
        <authorList>
            <person name="Kaur G."/>
            <person name="Nair G.R."/>
            <person name="Mayilraj S."/>
        </authorList>
    </citation>
    <scope>NUCLEOTIDE SEQUENCE [LARGE SCALE GENOMIC DNA]</scope>
    <source>
        <strain evidence="3">GA-15</strain>
    </source>
</reference>
<name>A0A177ICH6_9CORY</name>
<dbReference type="Proteomes" id="UP000076947">
    <property type="component" value="Unassembled WGS sequence"/>
</dbReference>
<dbReference type="Proteomes" id="UP000544551">
    <property type="component" value="Unassembled WGS sequence"/>
</dbReference>
<sequence>MITGFLVNPDLTRRKIEFELEHANQFLGGATEDRVAVAFQEDGSHYAALFNAEAKAEGAEPNPVASLARNTADTGNPSFLQDPLRAISGAVIFVESEGGDVTDEIIEGVENSVRAVENYREDFEEEYRLWRAAVINSGRAEAAAKRQAHTDTQ</sequence>
<protein>
    <submittedName>
        <fullName evidence="2">Uncharacterized protein</fullName>
    </submittedName>
</protein>
<gene>
    <name evidence="2" type="ORF">AYJ05_00540</name>
    <name evidence="1" type="ORF">HF853_03080</name>
</gene>
<dbReference type="EMBL" id="LSTQ01000024">
    <property type="protein sequence ID" value="OAH25981.1"/>
    <property type="molecule type" value="Genomic_DNA"/>
</dbReference>
<dbReference type="RefSeq" id="WP_066840281.1">
    <property type="nucleotide sequence ID" value="NZ_CAOPJI010000005.1"/>
</dbReference>
<comment type="caution">
    <text evidence="2">The sequence shown here is derived from an EMBL/GenBank/DDBJ whole genome shotgun (WGS) entry which is preliminary data.</text>
</comment>
<organism evidence="2 3">
    <name type="scientific">Corynebacterium stationis</name>
    <dbReference type="NCBI Taxonomy" id="1705"/>
    <lineage>
        <taxon>Bacteria</taxon>
        <taxon>Bacillati</taxon>
        <taxon>Actinomycetota</taxon>
        <taxon>Actinomycetes</taxon>
        <taxon>Mycobacteriales</taxon>
        <taxon>Corynebacteriaceae</taxon>
        <taxon>Corynebacterium</taxon>
    </lineage>
</organism>
<evidence type="ECO:0000313" key="2">
    <source>
        <dbReference type="EMBL" id="OAH25981.1"/>
    </source>
</evidence>
<dbReference type="STRING" id="1705.CA21670_02025"/>
<accession>A0A177ICH6</accession>
<reference evidence="1 4" key="3">
    <citation type="submission" date="2020-04" db="EMBL/GenBank/DDBJ databases">
        <authorList>
            <person name="Hitch T.C.A."/>
            <person name="Wylensek D."/>
            <person name="Clavel T."/>
        </authorList>
    </citation>
    <scope>NUCLEOTIDE SEQUENCE [LARGE SCALE GENOMIC DNA]</scope>
    <source>
        <strain evidence="1 4">BL-383-APC-3D</strain>
    </source>
</reference>